<dbReference type="InterPro" id="IPR019585">
    <property type="entry name" value="Rpn7/CSN1"/>
</dbReference>
<dbReference type="AlphaFoldDB" id="A0A7J6M7Y9"/>
<sequence>MTVCGFVAPRGSSNSCSFRSVAVAEDLKVDVVSSITGDFDSNVDLKSGFRVWECSIDLARYVHEHPAPVTKVLELGCGHALPGIAALLDSPNATAYLHDLDPSVLQLITSQNVRRLPASAAKRTRYVTGAWGEGLTRLLKGDAGLFGLILSSEGIYKQTSFEPLLAMLIDLLDPENGVALFAGKKLYFGCGGGTAPFMSFVEDYYSDTLTCRSVALFEDTRNMDAISAGLPEEDTKTLPNMKHAQDRFILQCEDDVYSRQEKDAAKEDLMKAIREQSQSVWYKELCEEFGWAADEKLVAEMETKNEEELKKLELSIEDAQENLGDIEQRDAILNKGEFYLRIGDREKAVEAFEEALKITVGVGARLDNILTQIRMNIFWNDIQGCKKNIDRAHNELSKGGDWERRNKLKVYDGLYQMMTRDFEAAAGQFLSALQTFTATELMPFTDYIFYTVLTSMVATDRKTVMTQVKTSPEVLSVVGDLPPLREFLTSLYDSRYKEFFVAFGGVIQLVRRNRYMSVHLRYFNRQMRLNAYRQFLASYKTVTLRMMADAFGVTPQFIDEELSSFISSGKLSCKIDKVNGVVESNVQDERNEKYQKIIKQGDLLLNRIQKLSKIIDM</sequence>
<evidence type="ECO:0000256" key="3">
    <source>
        <dbReference type="SAM" id="Coils"/>
    </source>
</evidence>
<dbReference type="InterPro" id="IPR000717">
    <property type="entry name" value="PCI_dom"/>
</dbReference>
<proteinExistence type="predicted"/>
<dbReference type="InterPro" id="IPR036390">
    <property type="entry name" value="WH_DNA-bd_sf"/>
</dbReference>
<dbReference type="Gene3D" id="3.40.50.150">
    <property type="entry name" value="Vaccinia Virus protein VP39"/>
    <property type="match status" value="1"/>
</dbReference>
<name>A0A7J6M7Y9_PEROL</name>
<dbReference type="Pfam" id="PF21154">
    <property type="entry name" value="RPN7_PSMD6_C"/>
    <property type="match status" value="1"/>
</dbReference>
<feature type="repeat" description="TPR" evidence="2">
    <location>
        <begin position="329"/>
        <end position="362"/>
    </location>
</feature>
<keyword evidence="2" id="KW-0802">TPR repeat</keyword>
<dbReference type="InterPro" id="IPR029063">
    <property type="entry name" value="SAM-dependent_MTases_sf"/>
</dbReference>
<evidence type="ECO:0000259" key="4">
    <source>
        <dbReference type="PROSITE" id="PS50250"/>
    </source>
</evidence>
<dbReference type="InterPro" id="IPR019410">
    <property type="entry name" value="Methyltransf_16"/>
</dbReference>
<reference evidence="5 6" key="1">
    <citation type="submission" date="2020-04" db="EMBL/GenBank/DDBJ databases">
        <title>Perkinsus olseni comparative genomics.</title>
        <authorList>
            <person name="Bogema D.R."/>
        </authorList>
    </citation>
    <scope>NUCLEOTIDE SEQUENCE [LARGE SCALE GENOMIC DNA]</scope>
    <source>
        <strain evidence="5">ATCC PRA-31</strain>
    </source>
</reference>
<evidence type="ECO:0000256" key="2">
    <source>
        <dbReference type="PROSITE-ProRule" id="PRU00339"/>
    </source>
</evidence>
<dbReference type="Gene3D" id="1.25.40.570">
    <property type="match status" value="1"/>
</dbReference>
<dbReference type="PANTHER" id="PTHR14145">
    <property type="entry name" value="26S PROTESOME SUBUNIT 6"/>
    <property type="match status" value="1"/>
</dbReference>
<dbReference type="Proteomes" id="UP000572268">
    <property type="component" value="Unassembled WGS sequence"/>
</dbReference>
<feature type="domain" description="PCI" evidence="4">
    <location>
        <begin position="421"/>
        <end position="589"/>
    </location>
</feature>
<evidence type="ECO:0000313" key="6">
    <source>
        <dbReference type="Proteomes" id="UP000572268"/>
    </source>
</evidence>
<dbReference type="EMBL" id="JABANN010000178">
    <property type="protein sequence ID" value="KAF4667605.1"/>
    <property type="molecule type" value="Genomic_DNA"/>
</dbReference>
<dbReference type="PANTHER" id="PTHR14145:SF1">
    <property type="entry name" value="26S PROTEASOME NON-ATPASE REGULATORY SUBUNIT 6"/>
    <property type="match status" value="1"/>
</dbReference>
<dbReference type="InterPro" id="IPR045135">
    <property type="entry name" value="Rpn7_N"/>
</dbReference>
<dbReference type="GO" id="GO:0043161">
    <property type="term" value="P:proteasome-mediated ubiquitin-dependent protein catabolic process"/>
    <property type="evidence" value="ECO:0007669"/>
    <property type="project" value="TreeGrafter"/>
</dbReference>
<dbReference type="Pfam" id="PF10602">
    <property type="entry name" value="RPN7"/>
    <property type="match status" value="1"/>
</dbReference>
<dbReference type="PROSITE" id="PS50293">
    <property type="entry name" value="TPR_REGION"/>
    <property type="match status" value="1"/>
</dbReference>
<accession>A0A7J6M7Y9</accession>
<feature type="coiled-coil region" evidence="3">
    <location>
        <begin position="302"/>
        <end position="329"/>
    </location>
</feature>
<dbReference type="FunFam" id="1.25.40.570:FF:000005">
    <property type="entry name" value="26S proteasome regulatory subunit N7"/>
    <property type="match status" value="1"/>
</dbReference>
<keyword evidence="1 5" id="KW-0647">Proteasome</keyword>
<dbReference type="InterPro" id="IPR019734">
    <property type="entry name" value="TPR_rpt"/>
</dbReference>
<dbReference type="SUPFAM" id="SSF53335">
    <property type="entry name" value="S-adenosyl-L-methionine-dependent methyltransferases"/>
    <property type="match status" value="1"/>
</dbReference>
<evidence type="ECO:0000256" key="1">
    <source>
        <dbReference type="ARBA" id="ARBA00022942"/>
    </source>
</evidence>
<organism evidence="5 6">
    <name type="scientific">Perkinsus olseni</name>
    <name type="common">Perkinsus atlanticus</name>
    <dbReference type="NCBI Taxonomy" id="32597"/>
    <lineage>
        <taxon>Eukaryota</taxon>
        <taxon>Sar</taxon>
        <taxon>Alveolata</taxon>
        <taxon>Perkinsozoa</taxon>
        <taxon>Perkinsea</taxon>
        <taxon>Perkinsida</taxon>
        <taxon>Perkinsidae</taxon>
        <taxon>Perkinsus</taxon>
    </lineage>
</organism>
<dbReference type="SMART" id="SM00088">
    <property type="entry name" value="PINT"/>
    <property type="match status" value="1"/>
</dbReference>
<dbReference type="SUPFAM" id="SSF46785">
    <property type="entry name" value="Winged helix' DNA-binding domain"/>
    <property type="match status" value="1"/>
</dbReference>
<protein>
    <submittedName>
        <fullName evidence="5">26S proteasome non-ATPase regulatory subunit 6</fullName>
    </submittedName>
</protein>
<keyword evidence="3" id="KW-0175">Coiled coil</keyword>
<dbReference type="GO" id="GO:0000502">
    <property type="term" value="C:proteasome complex"/>
    <property type="evidence" value="ECO:0007669"/>
    <property type="project" value="UniProtKB-KW"/>
</dbReference>
<dbReference type="InterPro" id="IPR049549">
    <property type="entry name" value="RPN7_PSMD6_C"/>
</dbReference>
<dbReference type="Pfam" id="PF01399">
    <property type="entry name" value="PCI"/>
    <property type="match status" value="1"/>
</dbReference>
<dbReference type="PROSITE" id="PS50250">
    <property type="entry name" value="PCI"/>
    <property type="match status" value="1"/>
</dbReference>
<dbReference type="PROSITE" id="PS50005">
    <property type="entry name" value="TPR"/>
    <property type="match status" value="1"/>
</dbReference>
<evidence type="ECO:0000313" key="5">
    <source>
        <dbReference type="EMBL" id="KAF4667605.1"/>
    </source>
</evidence>
<comment type="caution">
    <text evidence="5">The sequence shown here is derived from an EMBL/GenBank/DDBJ whole genome shotgun (WGS) entry which is preliminary data.</text>
</comment>
<dbReference type="Pfam" id="PF10294">
    <property type="entry name" value="Methyltransf_16"/>
    <property type="match status" value="1"/>
</dbReference>
<gene>
    <name evidence="5" type="primary">PSMD6</name>
    <name evidence="5" type="ORF">FOL46_002423</name>
</gene>
<dbReference type="SUPFAM" id="SSF81901">
    <property type="entry name" value="HCP-like"/>
    <property type="match status" value="1"/>
</dbReference>